<evidence type="ECO:0000256" key="7">
    <source>
        <dbReference type="ARBA" id="ARBA00023239"/>
    </source>
</evidence>
<dbReference type="CDD" id="cd04724">
    <property type="entry name" value="Tryptophan_synthase_alpha"/>
    <property type="match status" value="1"/>
</dbReference>
<evidence type="ECO:0000256" key="2">
    <source>
        <dbReference type="ARBA" id="ARBA00004733"/>
    </source>
</evidence>
<dbReference type="SUPFAM" id="SSF51366">
    <property type="entry name" value="Ribulose-phoshate binding barrel"/>
    <property type="match status" value="1"/>
</dbReference>
<evidence type="ECO:0000256" key="1">
    <source>
        <dbReference type="ARBA" id="ARBA00003365"/>
    </source>
</evidence>
<comment type="caution">
    <text evidence="11">The sequence shown here is derived from an EMBL/GenBank/DDBJ whole genome shotgun (WGS) entry which is preliminary data.</text>
</comment>
<dbReference type="InterPro" id="IPR018204">
    <property type="entry name" value="Trp_synthase_alpha_AS"/>
</dbReference>
<proteinExistence type="inferred from homology"/>
<dbReference type="Proteomes" id="UP000480151">
    <property type="component" value="Unassembled WGS sequence"/>
</dbReference>
<comment type="subunit">
    <text evidence="3 9">Tetramer of two alpha and two beta chains.</text>
</comment>
<comment type="function">
    <text evidence="1 9">The alpha subunit is responsible for the aldol cleavage of indoleglycerol phosphate to indole and glyceraldehyde 3-phosphate.</text>
</comment>
<evidence type="ECO:0000256" key="9">
    <source>
        <dbReference type="HAMAP-Rule" id="MF_00131"/>
    </source>
</evidence>
<dbReference type="InterPro" id="IPR002028">
    <property type="entry name" value="Trp_synthase_suA"/>
</dbReference>
<feature type="active site" description="Proton acceptor" evidence="9">
    <location>
        <position position="60"/>
    </location>
</feature>
<dbReference type="FunFam" id="3.20.20.70:FF:000037">
    <property type="entry name" value="Tryptophan synthase alpha chain"/>
    <property type="match status" value="1"/>
</dbReference>
<dbReference type="UniPathway" id="UPA00035">
    <property type="reaction ID" value="UER00044"/>
</dbReference>
<gene>
    <name evidence="9" type="primary">trpA</name>
    <name evidence="11" type="ORF">G5B47_05175</name>
</gene>
<comment type="catalytic activity">
    <reaction evidence="8 9">
        <text>(1S,2R)-1-C-(indol-3-yl)glycerol 3-phosphate + L-serine = D-glyceraldehyde 3-phosphate + L-tryptophan + H2O</text>
        <dbReference type="Rhea" id="RHEA:10532"/>
        <dbReference type="ChEBI" id="CHEBI:15377"/>
        <dbReference type="ChEBI" id="CHEBI:33384"/>
        <dbReference type="ChEBI" id="CHEBI:57912"/>
        <dbReference type="ChEBI" id="CHEBI:58866"/>
        <dbReference type="ChEBI" id="CHEBI:59776"/>
        <dbReference type="EC" id="4.2.1.20"/>
    </reaction>
</comment>
<evidence type="ECO:0000256" key="10">
    <source>
        <dbReference type="RuleBase" id="RU003662"/>
    </source>
</evidence>
<dbReference type="EC" id="4.2.1.20" evidence="9"/>
<keyword evidence="5 9" id="KW-0822">Tryptophan biosynthesis</keyword>
<protein>
    <recommendedName>
        <fullName evidence="9">Tryptophan synthase alpha chain</fullName>
        <ecNumber evidence="9">4.2.1.20</ecNumber>
    </recommendedName>
</protein>
<keyword evidence="4 9" id="KW-0028">Amino-acid biosynthesis</keyword>
<keyword evidence="6 9" id="KW-0057">Aromatic amino acid biosynthesis</keyword>
<dbReference type="PROSITE" id="PS00167">
    <property type="entry name" value="TRP_SYNTHASE_ALPHA"/>
    <property type="match status" value="1"/>
</dbReference>
<dbReference type="RefSeq" id="WP_165095033.1">
    <property type="nucleotide sequence ID" value="NZ_JAAKGU010000001.1"/>
</dbReference>
<organism evidence="11 12">
    <name type="scientific">Paenibacillus apii</name>
    <dbReference type="NCBI Taxonomy" id="1850370"/>
    <lineage>
        <taxon>Bacteria</taxon>
        <taxon>Bacillati</taxon>
        <taxon>Bacillota</taxon>
        <taxon>Bacilli</taxon>
        <taxon>Bacillales</taxon>
        <taxon>Paenibacillaceae</taxon>
        <taxon>Paenibacillus</taxon>
    </lineage>
</organism>
<dbReference type="EMBL" id="JAAKGU010000001">
    <property type="protein sequence ID" value="NGM81797.1"/>
    <property type="molecule type" value="Genomic_DNA"/>
</dbReference>
<evidence type="ECO:0000313" key="11">
    <source>
        <dbReference type="EMBL" id="NGM81797.1"/>
    </source>
</evidence>
<keyword evidence="7 9" id="KW-0456">Lyase</keyword>
<accession>A0A6M1PEU8</accession>
<feature type="active site" description="Proton acceptor" evidence="9">
    <location>
        <position position="49"/>
    </location>
</feature>
<dbReference type="AlphaFoldDB" id="A0A6M1PEU8"/>
<dbReference type="HAMAP" id="MF_00131">
    <property type="entry name" value="Trp_synth_alpha"/>
    <property type="match status" value="1"/>
</dbReference>
<comment type="similarity">
    <text evidence="9 10">Belongs to the TrpA family.</text>
</comment>
<evidence type="ECO:0000256" key="8">
    <source>
        <dbReference type="ARBA" id="ARBA00049047"/>
    </source>
</evidence>
<name>A0A6M1PEU8_9BACL</name>
<dbReference type="PANTHER" id="PTHR43406">
    <property type="entry name" value="TRYPTOPHAN SYNTHASE, ALPHA CHAIN"/>
    <property type="match status" value="1"/>
</dbReference>
<evidence type="ECO:0000256" key="6">
    <source>
        <dbReference type="ARBA" id="ARBA00023141"/>
    </source>
</evidence>
<reference evidence="11 12" key="1">
    <citation type="submission" date="2020-02" db="EMBL/GenBank/DDBJ databases">
        <authorList>
            <person name="Gao J."/>
            <person name="Sun J."/>
        </authorList>
    </citation>
    <scope>NUCLEOTIDE SEQUENCE [LARGE SCALE GENOMIC DNA]</scope>
    <source>
        <strain evidence="11 12">7124</strain>
    </source>
</reference>
<dbReference type="NCBIfam" id="TIGR00262">
    <property type="entry name" value="trpA"/>
    <property type="match status" value="1"/>
</dbReference>
<dbReference type="InterPro" id="IPR011060">
    <property type="entry name" value="RibuloseP-bd_barrel"/>
</dbReference>
<evidence type="ECO:0000256" key="5">
    <source>
        <dbReference type="ARBA" id="ARBA00022822"/>
    </source>
</evidence>
<comment type="pathway">
    <text evidence="2 9">Amino-acid biosynthesis; L-tryptophan biosynthesis; L-tryptophan from chorismate: step 5/5.</text>
</comment>
<evidence type="ECO:0000256" key="3">
    <source>
        <dbReference type="ARBA" id="ARBA00011270"/>
    </source>
</evidence>
<dbReference type="InterPro" id="IPR013785">
    <property type="entry name" value="Aldolase_TIM"/>
</dbReference>
<evidence type="ECO:0000256" key="4">
    <source>
        <dbReference type="ARBA" id="ARBA00022605"/>
    </source>
</evidence>
<dbReference type="GO" id="GO:0004834">
    <property type="term" value="F:tryptophan synthase activity"/>
    <property type="evidence" value="ECO:0007669"/>
    <property type="project" value="UniProtKB-UniRule"/>
</dbReference>
<dbReference type="Gene3D" id="3.20.20.70">
    <property type="entry name" value="Aldolase class I"/>
    <property type="match status" value="1"/>
</dbReference>
<dbReference type="Pfam" id="PF00290">
    <property type="entry name" value="Trp_syntA"/>
    <property type="match status" value="1"/>
</dbReference>
<keyword evidence="12" id="KW-1185">Reference proteome</keyword>
<dbReference type="PANTHER" id="PTHR43406:SF1">
    <property type="entry name" value="TRYPTOPHAN SYNTHASE ALPHA CHAIN, CHLOROPLASTIC"/>
    <property type="match status" value="1"/>
</dbReference>
<dbReference type="GO" id="GO:0005829">
    <property type="term" value="C:cytosol"/>
    <property type="evidence" value="ECO:0007669"/>
    <property type="project" value="TreeGrafter"/>
</dbReference>
<sequence length="269" mass="29627">MNLIDQTFAELKKEQQTAFIPFITAGDPDVSTTLDLMLQLQRSGANLIELGVPYSDPLADGPVIQQASIRALNNNVTILDVIGIANQAKEAGIGIPLILFTYYNPLLQAGLENLFPLMSKSGIDGIIVPDLPVEESDKVRFHCEQYNIHYIPLVAPTSQERIGPIVERASGFVYCVSSLGVTGQRKNFYGDIEEFLLKVRDNTHLPIIVGFGISDNNQYRRFSELADGIVVGSTIVHTVEENLGLLKQPTTYSQGINNIREFISHLLGN</sequence>
<evidence type="ECO:0000313" key="12">
    <source>
        <dbReference type="Proteomes" id="UP000480151"/>
    </source>
</evidence>